<dbReference type="SUPFAM" id="SSF53167">
    <property type="entry name" value="Purine and uridine phosphorylases"/>
    <property type="match status" value="1"/>
</dbReference>
<feature type="repeat" description="ANK" evidence="3">
    <location>
        <begin position="953"/>
        <end position="985"/>
    </location>
</feature>
<organism evidence="5 6">
    <name type="scientific">Fusarium floridanum</name>
    <dbReference type="NCBI Taxonomy" id="1325733"/>
    <lineage>
        <taxon>Eukaryota</taxon>
        <taxon>Fungi</taxon>
        <taxon>Dikarya</taxon>
        <taxon>Ascomycota</taxon>
        <taxon>Pezizomycotina</taxon>
        <taxon>Sordariomycetes</taxon>
        <taxon>Hypocreomycetidae</taxon>
        <taxon>Hypocreales</taxon>
        <taxon>Nectriaceae</taxon>
        <taxon>Fusarium</taxon>
        <taxon>Fusarium solani species complex</taxon>
    </lineage>
</organism>
<dbReference type="Pfam" id="PF24883">
    <property type="entry name" value="NPHP3_N"/>
    <property type="match status" value="1"/>
</dbReference>
<feature type="repeat" description="ANK" evidence="3">
    <location>
        <begin position="919"/>
        <end position="943"/>
    </location>
</feature>
<name>A0A428NTD2_9HYPO</name>
<protein>
    <recommendedName>
        <fullName evidence="4">Nephrocystin 3-like N-terminal domain-containing protein</fullName>
    </recommendedName>
</protein>
<feature type="repeat" description="ANK" evidence="3">
    <location>
        <begin position="851"/>
        <end position="875"/>
    </location>
</feature>
<accession>A0A428NTD2</accession>
<evidence type="ECO:0000313" key="5">
    <source>
        <dbReference type="EMBL" id="RSL44002.1"/>
    </source>
</evidence>
<dbReference type="InterPro" id="IPR050745">
    <property type="entry name" value="Multifunctional_regulatory"/>
</dbReference>
<keyword evidence="1" id="KW-0677">Repeat</keyword>
<dbReference type="Proteomes" id="UP000287972">
    <property type="component" value="Unassembled WGS sequence"/>
</dbReference>
<dbReference type="GO" id="GO:0003824">
    <property type="term" value="F:catalytic activity"/>
    <property type="evidence" value="ECO:0007669"/>
    <property type="project" value="InterPro"/>
</dbReference>
<comment type="caution">
    <text evidence="5">The sequence shown here is derived from an EMBL/GenBank/DDBJ whole genome shotgun (WGS) entry which is preliminary data.</text>
</comment>
<dbReference type="PROSITE" id="PS50088">
    <property type="entry name" value="ANK_REPEAT"/>
    <property type="match status" value="7"/>
</dbReference>
<dbReference type="SUPFAM" id="SSF52540">
    <property type="entry name" value="P-loop containing nucleoside triphosphate hydrolases"/>
    <property type="match status" value="1"/>
</dbReference>
<dbReference type="PROSITE" id="PS50297">
    <property type="entry name" value="ANK_REP_REGION"/>
    <property type="match status" value="6"/>
</dbReference>
<reference evidence="5 6" key="1">
    <citation type="submission" date="2017-06" db="EMBL/GenBank/DDBJ databases">
        <title>Comparative genomic analysis of Ambrosia Fusariam Clade fungi.</title>
        <authorList>
            <person name="Stajich J.E."/>
            <person name="Carrillo J."/>
            <person name="Kijimoto T."/>
            <person name="Eskalen A."/>
            <person name="O'Donnell K."/>
            <person name="Kasson M."/>
        </authorList>
    </citation>
    <scope>NUCLEOTIDE SEQUENCE [LARGE SCALE GENOMIC DNA]</scope>
    <source>
        <strain evidence="5 6">NRRL62606</strain>
    </source>
</reference>
<sequence length="1309" mass="143524">TTRMLDIFPSIKFGLIVGIGGVIPLKVLLGDVVVSTPTDLYPGFVQWDFGKGETGGQSERKGALNNSSNAFLTALAKLETTLVCPGGQIHKSDSLKYPLLSSTGLPDDRVGRSALLFMIWPAIVSFFKFLLGWQAFFPRQSIAKNNAVDGGGQKAPRDRQIHYGLIASGNQIVKDVVFRDNINRQIGGNVLYLAMEAAGLANDFPCFVIRGICDYADSGKSKEWQEHAAAVAAAFAEELLSVVLVQEVNQMCNAKILLAIDAELDDMSEKVTHLHFAQRNQEHQDILDWLTSVEYAPLQHDNLRRRQPGTCQWLLDSGQYQNWLKASKQTLFCPGIPGAGKTILTSVVVDDLDKRFYGDSNIGIAYIYCNFRQQENQRIDKMLAIVENLYNRHKPKKIWPLVEEVSATLRSLAKTYVRVYLIVDALDDCQASDGSRAALLEELFALQKSCDTSLFTTSRIMPDTQENFIGNATELEIRASEEDVGRYLDNRVDSLSKVVRSNTKLREEIKSEVVRAVNGMFLLAELHLSSLQGKFSPKDLRRALERLPTGSTAYDEMYKAAMERIGSQANTEVFSKKILAWITCSRQPLTTSELRHALAVEVGETDFDQENLSEVDDVVASDEKAEAAAEALIFMTESWTYIDVKDTHGKTPLAWAAMKRQDAVIKVLPENGANADSRDAYYMTPLSLTAEKGQEAIVSLLLATEGVDVDSRDVNRSMPLYYAAKSGHATVFSMLLATGKVDIHAENGNWQTPAQAAVEMGHTNIVEQPLSIGEFHGNSRNEAGETPLIRAVRRRQENPVKLLLTVDEIHVDLRGHPDRTPLSLAAEDGLEAIAKLLIEKGKADVNLKDRHNRTPLLLAAWNGHEAVVRLLLGSGLAHVDARDRAGRTPLLHVIDDGLEAIFKLLLATGKAGIDIPDASGLTPLLMAAYQGHRSIVRLLLETGQVDVDAKDSGGRTPSLWAAMKLNEPVIRLLLEYGTETNVRARDSQTPLSVTGENEAITKMLLAAAATNKYNPGQIPTPLPFQRGHEAVVQLMLPHKICVEANLDSSNSSPSWATEYNDMVKLQLATGKFDIDAKDHDGSTLLLYASRHGHEAIVKLLLATGVVDIGTTDNSGRTPLSCAVEGGHEPIVKLLVATGKANSFAGFSQDTYAAVLQNESMHNLIVSSFEAHVDVKDSNVKPLLHVAEYESMFGLLMATSNFDIHLRNSGVTLLWLATRNGHDSLLKLLLDTGKADVNVRDNASLTLLVIATMKRDENIVKLLLSKGEVDVNLTDNYGRTPLYWAASTGRQGVVDLLLATGKADVNVTGH</sequence>
<dbReference type="Gene3D" id="1.25.40.20">
    <property type="entry name" value="Ankyrin repeat-containing domain"/>
    <property type="match status" value="5"/>
</dbReference>
<feature type="repeat" description="ANK" evidence="3">
    <location>
        <begin position="1080"/>
        <end position="1105"/>
    </location>
</feature>
<dbReference type="InterPro" id="IPR035994">
    <property type="entry name" value="Nucleoside_phosphorylase_sf"/>
</dbReference>
<evidence type="ECO:0000256" key="1">
    <source>
        <dbReference type="ARBA" id="ARBA00022737"/>
    </source>
</evidence>
<dbReference type="InterPro" id="IPR027417">
    <property type="entry name" value="P-loop_NTPase"/>
</dbReference>
<dbReference type="Gene3D" id="3.40.50.1580">
    <property type="entry name" value="Nucleoside phosphorylase domain"/>
    <property type="match status" value="1"/>
</dbReference>
<dbReference type="PANTHER" id="PTHR24189:SF50">
    <property type="entry name" value="ANKYRIN REPEAT AND SOCS BOX PROTEIN 2"/>
    <property type="match status" value="1"/>
</dbReference>
<dbReference type="Pfam" id="PF12796">
    <property type="entry name" value="Ank_2"/>
    <property type="match status" value="5"/>
</dbReference>
<keyword evidence="2 3" id="KW-0040">ANK repeat</keyword>
<dbReference type="SUPFAM" id="SSF48403">
    <property type="entry name" value="Ankyrin repeat"/>
    <property type="match status" value="2"/>
</dbReference>
<feature type="non-terminal residue" evidence="5">
    <location>
        <position position="1"/>
    </location>
</feature>
<feature type="repeat" description="ANK" evidence="3">
    <location>
        <begin position="1114"/>
        <end position="1138"/>
    </location>
</feature>
<keyword evidence="6" id="KW-1185">Reference proteome</keyword>
<evidence type="ECO:0000313" key="6">
    <source>
        <dbReference type="Proteomes" id="UP000287972"/>
    </source>
</evidence>
<dbReference type="PANTHER" id="PTHR24189">
    <property type="entry name" value="MYOTROPHIN"/>
    <property type="match status" value="1"/>
</dbReference>
<feature type="repeat" description="ANK" evidence="3">
    <location>
        <begin position="648"/>
        <end position="680"/>
    </location>
</feature>
<dbReference type="EMBL" id="NKCL01001083">
    <property type="protein sequence ID" value="RSL44002.1"/>
    <property type="molecule type" value="Genomic_DNA"/>
</dbReference>
<evidence type="ECO:0000259" key="4">
    <source>
        <dbReference type="Pfam" id="PF24883"/>
    </source>
</evidence>
<evidence type="ECO:0000256" key="3">
    <source>
        <dbReference type="PROSITE-ProRule" id="PRU00023"/>
    </source>
</evidence>
<gene>
    <name evidence="5" type="ORF">CEP51_016289</name>
</gene>
<dbReference type="SMART" id="SM00248">
    <property type="entry name" value="ANK"/>
    <property type="match status" value="15"/>
</dbReference>
<dbReference type="InterPro" id="IPR002110">
    <property type="entry name" value="Ankyrin_rpt"/>
</dbReference>
<dbReference type="InterPro" id="IPR036770">
    <property type="entry name" value="Ankyrin_rpt-contain_sf"/>
</dbReference>
<feature type="domain" description="Nephrocystin 3-like N-terminal" evidence="4">
    <location>
        <begin position="309"/>
        <end position="459"/>
    </location>
</feature>
<dbReference type="Gene3D" id="3.40.50.300">
    <property type="entry name" value="P-loop containing nucleotide triphosphate hydrolases"/>
    <property type="match status" value="1"/>
</dbReference>
<dbReference type="InterPro" id="IPR056884">
    <property type="entry name" value="NPHP3-like_N"/>
</dbReference>
<feature type="repeat" description="ANK" evidence="3">
    <location>
        <begin position="1276"/>
        <end position="1300"/>
    </location>
</feature>
<dbReference type="GO" id="GO:0009116">
    <property type="term" value="P:nucleoside metabolic process"/>
    <property type="evidence" value="ECO:0007669"/>
    <property type="project" value="InterPro"/>
</dbReference>
<proteinExistence type="predicted"/>
<evidence type="ECO:0000256" key="2">
    <source>
        <dbReference type="ARBA" id="ARBA00023043"/>
    </source>
</evidence>